<dbReference type="InterPro" id="IPR011029">
    <property type="entry name" value="DEATH-like_dom_sf"/>
</dbReference>
<gene>
    <name evidence="4" type="primary">LOC136090355</name>
</gene>
<dbReference type="SUPFAM" id="SSF47986">
    <property type="entry name" value="DEATH domain"/>
    <property type="match status" value="1"/>
</dbReference>
<organism evidence="3 4">
    <name type="scientific">Hydra vulgaris</name>
    <name type="common">Hydra</name>
    <name type="synonym">Hydra attenuata</name>
    <dbReference type="NCBI Taxonomy" id="6087"/>
    <lineage>
        <taxon>Eukaryota</taxon>
        <taxon>Metazoa</taxon>
        <taxon>Cnidaria</taxon>
        <taxon>Hydrozoa</taxon>
        <taxon>Hydroidolina</taxon>
        <taxon>Anthoathecata</taxon>
        <taxon>Aplanulata</taxon>
        <taxon>Hydridae</taxon>
        <taxon>Hydra</taxon>
    </lineage>
</organism>
<keyword evidence="1" id="KW-0812">Transmembrane</keyword>
<sequence>MEVKVIAAFGIGSIVSLVGFLFYCHYEKETKRKDSSKDVESEENKVNYPVQDNQELELESEDLIISQEASLLKKQKLDDFKKDLELQRHLADENDGKISCSESLNKKSCSGNNQLLNKNWKSVFDDLSDDDKNCFYEKTSLPIKDYRNGLSLLVKNLDQNERLNDIIDYFELHENDRIKILLACYGGGNPAKSLFEKLEQYKPDLKIKDLCKCLETLGLNGALESLKSFKYSDEEKVSKINKIHLTSFTYKLISFNANDQPWKDVAFELLGSKEDVNTIARTIKHPNTYNPTEKLIDILSSSRSTTIQEFLDALKELKILDAHELMCQKIIAKIKEEEKIEKK</sequence>
<evidence type="ECO:0000256" key="1">
    <source>
        <dbReference type="SAM" id="Phobius"/>
    </source>
</evidence>
<dbReference type="InterPro" id="IPR000488">
    <property type="entry name" value="Death_dom"/>
</dbReference>
<keyword evidence="1" id="KW-1133">Transmembrane helix</keyword>
<evidence type="ECO:0000313" key="4">
    <source>
        <dbReference type="RefSeq" id="XP_065673017.1"/>
    </source>
</evidence>
<dbReference type="Gene3D" id="1.10.533.10">
    <property type="entry name" value="Death Domain, Fas"/>
    <property type="match status" value="1"/>
</dbReference>
<dbReference type="Proteomes" id="UP001652625">
    <property type="component" value="Chromosome 13"/>
</dbReference>
<dbReference type="PROSITE" id="PS50017">
    <property type="entry name" value="DEATH_DOMAIN"/>
    <property type="match status" value="1"/>
</dbReference>
<dbReference type="RefSeq" id="XP_065673017.1">
    <property type="nucleotide sequence ID" value="XM_065816945.1"/>
</dbReference>
<name>A0ABM4DF16_HYDVU</name>
<feature type="transmembrane region" description="Helical" evidence="1">
    <location>
        <begin position="6"/>
        <end position="26"/>
    </location>
</feature>
<evidence type="ECO:0000259" key="2">
    <source>
        <dbReference type="PROSITE" id="PS50017"/>
    </source>
</evidence>
<accession>A0ABM4DF16</accession>
<dbReference type="GeneID" id="136090355"/>
<keyword evidence="1" id="KW-0472">Membrane</keyword>
<proteinExistence type="predicted"/>
<reference evidence="4" key="1">
    <citation type="submission" date="2025-08" db="UniProtKB">
        <authorList>
            <consortium name="RefSeq"/>
        </authorList>
    </citation>
    <scope>IDENTIFICATION</scope>
</reference>
<keyword evidence="3" id="KW-1185">Reference proteome</keyword>
<feature type="domain" description="Death" evidence="2">
    <location>
        <begin position="262"/>
        <end position="330"/>
    </location>
</feature>
<protein>
    <submittedName>
        <fullName evidence="4">Uncharacterized protein LOC136090355 isoform X1</fullName>
    </submittedName>
</protein>
<evidence type="ECO:0000313" key="3">
    <source>
        <dbReference type="Proteomes" id="UP001652625"/>
    </source>
</evidence>